<dbReference type="PANTHER" id="PTHR21479">
    <property type="match status" value="1"/>
</dbReference>
<gene>
    <name evidence="6" type="ORF">BOKJ2_LOCUS6980</name>
</gene>
<dbReference type="GO" id="GO:0009986">
    <property type="term" value="C:cell surface"/>
    <property type="evidence" value="ECO:0007669"/>
    <property type="project" value="InterPro"/>
</dbReference>
<dbReference type="AlphaFoldDB" id="A0A811KLZ4"/>
<reference evidence="6" key="1">
    <citation type="submission" date="2020-09" db="EMBL/GenBank/DDBJ databases">
        <authorList>
            <person name="Kikuchi T."/>
        </authorList>
    </citation>
    <scope>NUCLEOTIDE SEQUENCE</scope>
    <source>
        <strain evidence="6">SH1</strain>
    </source>
</reference>
<accession>A0A811KLZ4</accession>
<evidence type="ECO:0000256" key="5">
    <source>
        <dbReference type="SAM" id="SignalP"/>
    </source>
</evidence>
<dbReference type="EMBL" id="CAJFCW020000003">
    <property type="protein sequence ID" value="CAG9107353.1"/>
    <property type="molecule type" value="Genomic_DNA"/>
</dbReference>
<keyword evidence="4 5" id="KW-0732">Signal</keyword>
<dbReference type="Proteomes" id="UP000614601">
    <property type="component" value="Unassembled WGS sequence"/>
</dbReference>
<organism evidence="6 7">
    <name type="scientific">Bursaphelenchus okinawaensis</name>
    <dbReference type="NCBI Taxonomy" id="465554"/>
    <lineage>
        <taxon>Eukaryota</taxon>
        <taxon>Metazoa</taxon>
        <taxon>Ecdysozoa</taxon>
        <taxon>Nematoda</taxon>
        <taxon>Chromadorea</taxon>
        <taxon>Rhabditida</taxon>
        <taxon>Tylenchina</taxon>
        <taxon>Tylenchomorpha</taxon>
        <taxon>Aphelenchoidea</taxon>
        <taxon>Aphelenchoididae</taxon>
        <taxon>Bursaphelenchus</taxon>
    </lineage>
</organism>
<feature type="signal peptide" evidence="5">
    <location>
        <begin position="1"/>
        <end position="33"/>
    </location>
</feature>
<dbReference type="EMBL" id="CAJFDH010000003">
    <property type="protein sequence ID" value="CAD5217223.1"/>
    <property type="molecule type" value="Genomic_DNA"/>
</dbReference>
<proteinExistence type="inferred from homology"/>
<comment type="subcellular location">
    <subcellularLocation>
        <location evidence="1">Secreted</location>
    </subcellularLocation>
</comment>
<comment type="caution">
    <text evidence="6">The sequence shown here is derived from an EMBL/GenBank/DDBJ whole genome shotgun (WGS) entry which is preliminary data.</text>
</comment>
<name>A0A811KLZ4_9BILA</name>
<keyword evidence="3" id="KW-0964">Secreted</keyword>
<evidence type="ECO:0000313" key="7">
    <source>
        <dbReference type="Proteomes" id="UP000614601"/>
    </source>
</evidence>
<evidence type="ECO:0000313" key="6">
    <source>
        <dbReference type="EMBL" id="CAD5217223.1"/>
    </source>
</evidence>
<evidence type="ECO:0000256" key="3">
    <source>
        <dbReference type="ARBA" id="ARBA00022525"/>
    </source>
</evidence>
<dbReference type="Proteomes" id="UP000783686">
    <property type="component" value="Unassembled WGS sequence"/>
</dbReference>
<comment type="similarity">
    <text evidence="2">Belongs to the nematode transthyretin-like family.</text>
</comment>
<dbReference type="Gene3D" id="2.60.40.3330">
    <property type="match status" value="2"/>
</dbReference>
<dbReference type="InterPro" id="IPR038479">
    <property type="entry name" value="Transthyretin-like_sf"/>
</dbReference>
<feature type="chain" id="PRO_5044131666" evidence="5">
    <location>
        <begin position="34"/>
        <end position="232"/>
    </location>
</feature>
<dbReference type="InterPro" id="IPR001534">
    <property type="entry name" value="Transthyretin-like"/>
</dbReference>
<dbReference type="GO" id="GO:0005576">
    <property type="term" value="C:extracellular region"/>
    <property type="evidence" value="ECO:0007669"/>
    <property type="project" value="UniProtKB-SubCell"/>
</dbReference>
<protein>
    <submittedName>
        <fullName evidence="6">Uncharacterized protein</fullName>
    </submittedName>
</protein>
<evidence type="ECO:0000256" key="2">
    <source>
        <dbReference type="ARBA" id="ARBA00010112"/>
    </source>
</evidence>
<evidence type="ECO:0000256" key="1">
    <source>
        <dbReference type="ARBA" id="ARBA00004613"/>
    </source>
</evidence>
<keyword evidence="7" id="KW-1185">Reference proteome</keyword>
<dbReference type="Pfam" id="PF01060">
    <property type="entry name" value="TTR-52"/>
    <property type="match status" value="2"/>
</dbReference>
<evidence type="ECO:0000256" key="4">
    <source>
        <dbReference type="ARBA" id="ARBA00022729"/>
    </source>
</evidence>
<sequence>MSFLFAFMSKMVVVNMLLFRIVFLLCLVDYARGTYCEVKGTVGCLYVGSRRVKYRVELWEADPRYDDFVARTHVSRTGDFSVSGHCSDGPFDWDLELYVKMYHTCTSDGSCQLSLCLVDYAQGLFCEAEGLLNCRFSESRPVEYRVELWEADPSYDDFVKNVEVTQAGHYYVIGYCDDGPFDRDPEPYVKVYHTCTSDGSCRMLKSAEGSDFQSYDDMYNRGERVDQSECQS</sequence>